<organism evidence="2 3">
    <name type="scientific">Alligator mississippiensis</name>
    <name type="common">American alligator</name>
    <dbReference type="NCBI Taxonomy" id="8496"/>
    <lineage>
        <taxon>Eukaryota</taxon>
        <taxon>Metazoa</taxon>
        <taxon>Chordata</taxon>
        <taxon>Craniata</taxon>
        <taxon>Vertebrata</taxon>
        <taxon>Euteleostomi</taxon>
        <taxon>Archelosauria</taxon>
        <taxon>Archosauria</taxon>
        <taxon>Crocodylia</taxon>
        <taxon>Alligatoridae</taxon>
        <taxon>Alligatorinae</taxon>
        <taxon>Alligator</taxon>
    </lineage>
</organism>
<protein>
    <submittedName>
        <fullName evidence="2">Uncharacterized protein</fullName>
    </submittedName>
</protein>
<dbReference type="EMBL" id="AKHW03005173">
    <property type="protein sequence ID" value="KYO27431.1"/>
    <property type="molecule type" value="Genomic_DNA"/>
</dbReference>
<accession>A0A151MSC7</accession>
<feature type="compositionally biased region" description="Polar residues" evidence="1">
    <location>
        <begin position="1"/>
        <end position="15"/>
    </location>
</feature>
<proteinExistence type="predicted"/>
<reference evidence="2 3" key="1">
    <citation type="journal article" date="2012" name="Genome Biol.">
        <title>Sequencing three crocodilian genomes to illuminate the evolution of archosaurs and amniotes.</title>
        <authorList>
            <person name="St John J.A."/>
            <person name="Braun E.L."/>
            <person name="Isberg S.R."/>
            <person name="Miles L.G."/>
            <person name="Chong A.Y."/>
            <person name="Gongora J."/>
            <person name="Dalzell P."/>
            <person name="Moran C."/>
            <person name="Bed'hom B."/>
            <person name="Abzhanov A."/>
            <person name="Burgess S.C."/>
            <person name="Cooksey A.M."/>
            <person name="Castoe T.A."/>
            <person name="Crawford N.G."/>
            <person name="Densmore L.D."/>
            <person name="Drew J.C."/>
            <person name="Edwards S.V."/>
            <person name="Faircloth B.C."/>
            <person name="Fujita M.K."/>
            <person name="Greenwold M.J."/>
            <person name="Hoffmann F.G."/>
            <person name="Howard J.M."/>
            <person name="Iguchi T."/>
            <person name="Janes D.E."/>
            <person name="Khan S.Y."/>
            <person name="Kohno S."/>
            <person name="de Koning A.J."/>
            <person name="Lance S.L."/>
            <person name="McCarthy F.M."/>
            <person name="McCormack J.E."/>
            <person name="Merchant M.E."/>
            <person name="Peterson D.G."/>
            <person name="Pollock D.D."/>
            <person name="Pourmand N."/>
            <person name="Raney B.J."/>
            <person name="Roessler K.A."/>
            <person name="Sanford J.R."/>
            <person name="Sawyer R.H."/>
            <person name="Schmidt C.J."/>
            <person name="Triplett E.W."/>
            <person name="Tuberville T.D."/>
            <person name="Venegas-Anaya M."/>
            <person name="Howard J.T."/>
            <person name="Jarvis E.D."/>
            <person name="Guillette L.J.Jr."/>
            <person name="Glenn T.C."/>
            <person name="Green R.E."/>
            <person name="Ray D.A."/>
        </authorList>
    </citation>
    <scope>NUCLEOTIDE SEQUENCE [LARGE SCALE GENOMIC DNA]</scope>
    <source>
        <strain evidence="2">KSC_2009_1</strain>
    </source>
</reference>
<dbReference type="Proteomes" id="UP000050525">
    <property type="component" value="Unassembled WGS sequence"/>
</dbReference>
<dbReference type="AlphaFoldDB" id="A0A151MSC7"/>
<keyword evidence="3" id="KW-1185">Reference proteome</keyword>
<comment type="caution">
    <text evidence="2">The sequence shown here is derived from an EMBL/GenBank/DDBJ whole genome shotgun (WGS) entry which is preliminary data.</text>
</comment>
<gene>
    <name evidence="2" type="ORF">Y1Q_0013455</name>
</gene>
<evidence type="ECO:0000313" key="3">
    <source>
        <dbReference type="Proteomes" id="UP000050525"/>
    </source>
</evidence>
<evidence type="ECO:0000256" key="1">
    <source>
        <dbReference type="SAM" id="MobiDB-lite"/>
    </source>
</evidence>
<name>A0A151MSC7_ALLMI</name>
<feature type="region of interest" description="Disordered" evidence="1">
    <location>
        <begin position="40"/>
        <end position="84"/>
    </location>
</feature>
<evidence type="ECO:0000313" key="2">
    <source>
        <dbReference type="EMBL" id="KYO27431.1"/>
    </source>
</evidence>
<feature type="region of interest" description="Disordered" evidence="1">
    <location>
        <begin position="1"/>
        <end position="27"/>
    </location>
</feature>
<feature type="compositionally biased region" description="Gly residues" evidence="1">
    <location>
        <begin position="70"/>
        <end position="84"/>
    </location>
</feature>
<sequence length="84" mass="8434">MSSQVKGLQIASSNIPPNPELSRGPAAAYQGRCTSHYQRCGVKDGGPNSWHPPHALPPTAGLDPAPGPGHHSGGAAGGLVGLVH</sequence>